<dbReference type="Proteomes" id="UP001190700">
    <property type="component" value="Unassembled WGS sequence"/>
</dbReference>
<dbReference type="EMBL" id="LGRX02004610">
    <property type="protein sequence ID" value="KAK3279917.1"/>
    <property type="molecule type" value="Genomic_DNA"/>
</dbReference>
<accession>A0AAE0LCD2</accession>
<organism evidence="1 2">
    <name type="scientific">Cymbomonas tetramitiformis</name>
    <dbReference type="NCBI Taxonomy" id="36881"/>
    <lineage>
        <taxon>Eukaryota</taxon>
        <taxon>Viridiplantae</taxon>
        <taxon>Chlorophyta</taxon>
        <taxon>Pyramimonadophyceae</taxon>
        <taxon>Pyramimonadales</taxon>
        <taxon>Pyramimonadaceae</taxon>
        <taxon>Cymbomonas</taxon>
    </lineage>
</organism>
<dbReference type="SUPFAM" id="SSF63748">
    <property type="entry name" value="Tudor/PWWP/MBT"/>
    <property type="match status" value="1"/>
</dbReference>
<evidence type="ECO:0000313" key="2">
    <source>
        <dbReference type="Proteomes" id="UP001190700"/>
    </source>
</evidence>
<comment type="caution">
    <text evidence="1">The sequence shown here is derived from an EMBL/GenBank/DDBJ whole genome shotgun (WGS) entry which is preliminary data.</text>
</comment>
<name>A0AAE0LCD2_9CHLO</name>
<proteinExistence type="predicted"/>
<evidence type="ECO:0000313" key="1">
    <source>
        <dbReference type="EMBL" id="KAK3279917.1"/>
    </source>
</evidence>
<gene>
    <name evidence="1" type="ORF">CYMTET_12221</name>
</gene>
<dbReference type="Gene3D" id="2.30.30.140">
    <property type="match status" value="1"/>
</dbReference>
<reference evidence="1 2" key="1">
    <citation type="journal article" date="2015" name="Genome Biol. Evol.">
        <title>Comparative Genomics of a Bacterivorous Green Alga Reveals Evolutionary Causalities and Consequences of Phago-Mixotrophic Mode of Nutrition.</title>
        <authorList>
            <person name="Burns J.A."/>
            <person name="Paasch A."/>
            <person name="Narechania A."/>
            <person name="Kim E."/>
        </authorList>
    </citation>
    <scope>NUCLEOTIDE SEQUENCE [LARGE SCALE GENOMIC DNA]</scope>
    <source>
        <strain evidence="1 2">PLY_AMNH</strain>
    </source>
</reference>
<sequence>MRTCWRWRRVTVGSRIEVFWKNDDCFYPDVVKEFNEDGKAHVLCDDGDEETLDMFKENFKIIGSSGAPELTDETADVNGVDIDCGGNYKANKRGGAVENLSRVYFARGGGVSWDRPDSQIWH</sequence>
<protein>
    <submittedName>
        <fullName evidence="1">Uncharacterized protein</fullName>
    </submittedName>
</protein>
<keyword evidence="2" id="KW-1185">Reference proteome</keyword>
<dbReference type="AlphaFoldDB" id="A0AAE0LCD2"/>